<gene>
    <name evidence="2" type="ORF">MANY_33770</name>
</gene>
<organism evidence="2 3">
    <name type="scientific">Mycolicibacterium anyangense</name>
    <dbReference type="NCBI Taxonomy" id="1431246"/>
    <lineage>
        <taxon>Bacteria</taxon>
        <taxon>Bacillati</taxon>
        <taxon>Actinomycetota</taxon>
        <taxon>Actinomycetes</taxon>
        <taxon>Mycobacteriales</taxon>
        <taxon>Mycobacteriaceae</taxon>
        <taxon>Mycolicibacterium</taxon>
    </lineage>
</organism>
<keyword evidence="3" id="KW-1185">Reference proteome</keyword>
<dbReference type="PANTHER" id="PTHR48207">
    <property type="entry name" value="SUCCINATE--HYDROXYMETHYLGLUTARATE COA-TRANSFERASE"/>
    <property type="match status" value="1"/>
</dbReference>
<proteinExistence type="predicted"/>
<dbReference type="InterPro" id="IPR044855">
    <property type="entry name" value="CoA-Trfase_III_dom3_sf"/>
</dbReference>
<dbReference type="AlphaFoldDB" id="A0A6N4W7T1"/>
<dbReference type="SUPFAM" id="SSF89796">
    <property type="entry name" value="CoA-transferase family III (CaiB/BaiF)"/>
    <property type="match status" value="1"/>
</dbReference>
<dbReference type="InterPro" id="IPR023606">
    <property type="entry name" value="CoA-Trfase_III_dom_1_sf"/>
</dbReference>
<reference evidence="2 3" key="1">
    <citation type="journal article" date="2019" name="Emerg. Microbes Infect.">
        <title>Comprehensive subspecies identification of 175 nontuberculous mycobacteria species based on 7547 genomic profiles.</title>
        <authorList>
            <person name="Matsumoto Y."/>
            <person name="Kinjo T."/>
            <person name="Motooka D."/>
            <person name="Nabeya D."/>
            <person name="Jung N."/>
            <person name="Uechi K."/>
            <person name="Horii T."/>
            <person name="Iida T."/>
            <person name="Fujita J."/>
            <person name="Nakamura S."/>
        </authorList>
    </citation>
    <scope>NUCLEOTIDE SEQUENCE [LARGE SCALE GENOMIC DNA]</scope>
    <source>
        <strain evidence="2 3">JCM 30275</strain>
    </source>
</reference>
<dbReference type="EMBL" id="AP022620">
    <property type="protein sequence ID" value="BBZ78040.1"/>
    <property type="molecule type" value="Genomic_DNA"/>
</dbReference>
<dbReference type="Proteomes" id="UP000467249">
    <property type="component" value="Chromosome"/>
</dbReference>
<protein>
    <submittedName>
        <fullName evidence="2">CoA transferase</fullName>
    </submittedName>
</protein>
<evidence type="ECO:0000313" key="2">
    <source>
        <dbReference type="EMBL" id="BBZ78040.1"/>
    </source>
</evidence>
<dbReference type="InterPro" id="IPR050483">
    <property type="entry name" value="CoA-transferase_III_domain"/>
</dbReference>
<dbReference type="Gene3D" id="3.40.50.10540">
    <property type="entry name" value="Crotonobetainyl-coa:carnitine coa-transferase, domain 1"/>
    <property type="match status" value="1"/>
</dbReference>
<dbReference type="Pfam" id="PF02515">
    <property type="entry name" value="CoA_transf_3"/>
    <property type="match status" value="1"/>
</dbReference>
<dbReference type="PANTHER" id="PTHR48207:SF3">
    <property type="entry name" value="SUCCINATE--HYDROXYMETHYLGLUTARATE COA-TRANSFERASE"/>
    <property type="match status" value="1"/>
</dbReference>
<dbReference type="Gene3D" id="3.30.1540.10">
    <property type="entry name" value="formyl-coa transferase, domain 3"/>
    <property type="match status" value="1"/>
</dbReference>
<evidence type="ECO:0000256" key="1">
    <source>
        <dbReference type="ARBA" id="ARBA00022679"/>
    </source>
</evidence>
<dbReference type="GO" id="GO:0008410">
    <property type="term" value="F:CoA-transferase activity"/>
    <property type="evidence" value="ECO:0007669"/>
    <property type="project" value="TreeGrafter"/>
</dbReference>
<evidence type="ECO:0000313" key="3">
    <source>
        <dbReference type="Proteomes" id="UP000467249"/>
    </source>
</evidence>
<dbReference type="KEGG" id="many:MANY_33770"/>
<sequence length="395" mass="41819">MSGPLQGIRVLDMSIMLTGPYAAALLADQGADVIKVERPDIGDLARWIGARVGGMTSLFLVCNRGKRSVAVDAHHHEGAAIIREVAASADVVIQNFRPGVMDKLNLGYDAIRAINPDVVCASLSGFGPVGPYRERGALDPIIQAYTGFATNQSDGPGAPPAFLHQATVDKVTALFACQAITAALFARDRGAGGQHLTLSMVDAGASFLWADAAGNEMLLDSDGSFPSTITAGFDPMCFADGWGAVAVVNDEQFVNLCRSLGVDGYDDPRLATTAARVANMGLLNDIMDLCHAAAANITMAEANDRFSAARLPFAMVTPPAALHEDPHAKAMGLFEEYHHPVAGRVRMPRHPTQFGSTPATLTRDAPTLGQHTEEVLNELGLADNLDALRRDTVIH</sequence>
<dbReference type="RefSeq" id="WP_163805267.1">
    <property type="nucleotide sequence ID" value="NZ_AP022620.1"/>
</dbReference>
<keyword evidence="1 2" id="KW-0808">Transferase</keyword>
<name>A0A6N4W7T1_9MYCO</name>
<dbReference type="InterPro" id="IPR003673">
    <property type="entry name" value="CoA-Trfase_fam_III"/>
</dbReference>
<accession>A0A6N4W7T1</accession>